<accession>A0A016UJL1</accession>
<evidence type="ECO:0000256" key="1">
    <source>
        <dbReference type="SAM" id="Phobius"/>
    </source>
</evidence>
<feature type="domain" description="SGNH" evidence="3">
    <location>
        <begin position="436"/>
        <end position="654"/>
    </location>
</feature>
<name>A0A016UJL1_9BILA</name>
<dbReference type="GO" id="GO:0016020">
    <property type="term" value="C:membrane"/>
    <property type="evidence" value="ECO:0007669"/>
    <property type="project" value="TreeGrafter"/>
</dbReference>
<dbReference type="InterPro" id="IPR043968">
    <property type="entry name" value="SGNH"/>
</dbReference>
<feature type="transmembrane region" description="Helical" evidence="1">
    <location>
        <begin position="299"/>
        <end position="321"/>
    </location>
</feature>
<dbReference type="EMBL" id="JARK01001373">
    <property type="protein sequence ID" value="EYC15400.1"/>
    <property type="molecule type" value="Genomic_DNA"/>
</dbReference>
<dbReference type="GO" id="GO:0016747">
    <property type="term" value="F:acyltransferase activity, transferring groups other than amino-acyl groups"/>
    <property type="evidence" value="ECO:0007669"/>
    <property type="project" value="InterPro"/>
</dbReference>
<organism evidence="4 5">
    <name type="scientific">Ancylostoma ceylanicum</name>
    <dbReference type="NCBI Taxonomy" id="53326"/>
    <lineage>
        <taxon>Eukaryota</taxon>
        <taxon>Metazoa</taxon>
        <taxon>Ecdysozoa</taxon>
        <taxon>Nematoda</taxon>
        <taxon>Chromadorea</taxon>
        <taxon>Rhabditida</taxon>
        <taxon>Rhabditina</taxon>
        <taxon>Rhabditomorpha</taxon>
        <taxon>Strongyloidea</taxon>
        <taxon>Ancylostomatidae</taxon>
        <taxon>Ancylostomatinae</taxon>
        <taxon>Ancylostoma</taxon>
    </lineage>
</organism>
<comment type="caution">
    <text evidence="4">The sequence shown here is derived from an EMBL/GenBank/DDBJ whole genome shotgun (WGS) entry which is preliminary data.</text>
</comment>
<reference evidence="5" key="1">
    <citation type="journal article" date="2015" name="Nat. Genet.">
        <title>The genome and transcriptome of the zoonotic hookworm Ancylostoma ceylanicum identify infection-specific gene families.</title>
        <authorList>
            <person name="Schwarz E.M."/>
            <person name="Hu Y."/>
            <person name="Antoshechkin I."/>
            <person name="Miller M.M."/>
            <person name="Sternberg P.W."/>
            <person name="Aroian R.V."/>
        </authorList>
    </citation>
    <scope>NUCLEOTIDE SEQUENCE</scope>
    <source>
        <strain evidence="5">HY135</strain>
    </source>
</reference>
<proteinExistence type="predicted"/>
<sequence>MEKLVSRNGAKTQKREDLQGIRGFAILFVLMMHFRPNSFRLGFVGVDMFFVLSGFLMTKILFKKKMSLSSVGTFYMRRFKRIVPLYMLLAVATYIYGYFCLLVPDRKQIVDDLIWVYTYSSNIQPIFQKLGYWDQLSTYRFFVHTWSLAVELQYYMIVPLIMVVATSCKPNARLIFYISIATLSLAFQLSTPPKIAYGFFLSRIWQFMCGSIAYEFAEGQDLPTSKTEDNGELNPTQTDYDVKLWIPSTFTTLAIFIVFQMVLISPGFIADDVARIFATFLTGAVIYIGAKPYVLTNPFIVYCGDISYVLYLIHWPVIVAIRYYTDTQLLNTKAVFAALILTFGLTILVHHVVENFFIENGMVPALICVATCYFFILSTQPEYLSTPSLESIDRNSSRIRYAIEWNLREAQKAYFQLPCGPDTDTHLYTEYTDEHQLRCVARGNGTANILLIGSSIAYRAYPLIHDILKGRYSKFRLYSKSSCAPLSSWCEQFTSATKKVVEHEKPDILINIHQSLDPLLTVPIKDLKTDLIFNILQSNIDFLSNFSKHIVMEMPYYNYQGFRTGVVLAKRLQQGLPPGKDLVVTWEQYMNQMRHHIQRIRSLKCKKCIISEINEALFQNGLFYTYDPETFLVRLGDGAHMTPVGLEVLRPVYTKILNELLASLPN</sequence>
<dbReference type="InterPro" id="IPR050879">
    <property type="entry name" value="Acyltransferase_3"/>
</dbReference>
<evidence type="ECO:0008006" key="6">
    <source>
        <dbReference type="Google" id="ProtNLM"/>
    </source>
</evidence>
<evidence type="ECO:0000313" key="5">
    <source>
        <dbReference type="Proteomes" id="UP000024635"/>
    </source>
</evidence>
<dbReference type="PANTHER" id="PTHR23028:SF53">
    <property type="entry name" value="ACYL_TRANSF_3 DOMAIN-CONTAINING PROTEIN"/>
    <property type="match status" value="1"/>
</dbReference>
<feature type="transmembrane region" description="Helical" evidence="1">
    <location>
        <begin position="244"/>
        <end position="264"/>
    </location>
</feature>
<evidence type="ECO:0000313" key="4">
    <source>
        <dbReference type="EMBL" id="EYC15400.1"/>
    </source>
</evidence>
<feature type="transmembrane region" description="Helical" evidence="1">
    <location>
        <begin position="83"/>
        <end position="104"/>
    </location>
</feature>
<dbReference type="STRING" id="53326.A0A016UJL1"/>
<keyword evidence="1" id="KW-0812">Transmembrane</keyword>
<protein>
    <recommendedName>
        <fullName evidence="6">Acyltransferase</fullName>
    </recommendedName>
</protein>
<dbReference type="OrthoDB" id="92766at2759"/>
<feature type="transmembrane region" description="Helical" evidence="1">
    <location>
        <begin position="333"/>
        <end position="350"/>
    </location>
</feature>
<keyword evidence="1" id="KW-1133">Transmembrane helix</keyword>
<feature type="transmembrane region" description="Helical" evidence="1">
    <location>
        <begin position="276"/>
        <end position="293"/>
    </location>
</feature>
<feature type="domain" description="Acyltransferase 3" evidence="2">
    <location>
        <begin position="17"/>
        <end position="349"/>
    </location>
</feature>
<dbReference type="PANTHER" id="PTHR23028">
    <property type="entry name" value="ACETYLTRANSFERASE"/>
    <property type="match status" value="1"/>
</dbReference>
<dbReference type="AlphaFoldDB" id="A0A016UJL1"/>
<dbReference type="Proteomes" id="UP000024635">
    <property type="component" value="Unassembled WGS sequence"/>
</dbReference>
<gene>
    <name evidence="4" type="primary">Acey_s0037.g3499</name>
    <name evidence="4" type="ORF">Y032_0037g3499</name>
</gene>
<feature type="transmembrane region" description="Helical" evidence="1">
    <location>
        <begin position="20"/>
        <end position="36"/>
    </location>
</feature>
<evidence type="ECO:0000259" key="3">
    <source>
        <dbReference type="Pfam" id="PF19040"/>
    </source>
</evidence>
<keyword evidence="5" id="KW-1185">Reference proteome</keyword>
<feature type="transmembrane region" description="Helical" evidence="1">
    <location>
        <begin position="141"/>
        <end position="162"/>
    </location>
</feature>
<dbReference type="InterPro" id="IPR002656">
    <property type="entry name" value="Acyl_transf_3_dom"/>
</dbReference>
<keyword evidence="1" id="KW-0472">Membrane</keyword>
<feature type="transmembrane region" description="Helical" evidence="1">
    <location>
        <begin position="42"/>
        <end position="62"/>
    </location>
</feature>
<dbReference type="Pfam" id="PF19040">
    <property type="entry name" value="SGNH"/>
    <property type="match status" value="1"/>
</dbReference>
<dbReference type="Pfam" id="PF01757">
    <property type="entry name" value="Acyl_transf_3"/>
    <property type="match status" value="1"/>
</dbReference>
<feature type="transmembrane region" description="Helical" evidence="1">
    <location>
        <begin position="174"/>
        <end position="191"/>
    </location>
</feature>
<evidence type="ECO:0000259" key="2">
    <source>
        <dbReference type="Pfam" id="PF01757"/>
    </source>
</evidence>
<dbReference type="GO" id="GO:0000271">
    <property type="term" value="P:polysaccharide biosynthetic process"/>
    <property type="evidence" value="ECO:0007669"/>
    <property type="project" value="TreeGrafter"/>
</dbReference>